<accession>A0A5C6E280</accession>
<protein>
    <submittedName>
        <fullName evidence="1">Uncharacterized protein</fullName>
    </submittedName>
</protein>
<sequence>MSLVTDWIALCVGIVSLFRRDDAIHPHTKPGLERRAVKRAFSELFWQGSLGRVLWAGFSGQGSLGRVLWAGFSGQVEPRDAQTQTQVRTSLRWFDFA</sequence>
<name>A0A5C6E280_9BACT</name>
<dbReference type="EMBL" id="SJPY01000003">
    <property type="protein sequence ID" value="TWU43010.1"/>
    <property type="molecule type" value="Genomic_DNA"/>
</dbReference>
<proteinExistence type="predicted"/>
<reference evidence="1 2" key="1">
    <citation type="submission" date="2019-02" db="EMBL/GenBank/DDBJ databases">
        <title>Deep-cultivation of Planctomycetes and their phenomic and genomic characterization uncovers novel biology.</title>
        <authorList>
            <person name="Wiegand S."/>
            <person name="Jogler M."/>
            <person name="Boedeker C."/>
            <person name="Pinto D."/>
            <person name="Vollmers J."/>
            <person name="Rivas-Marin E."/>
            <person name="Kohn T."/>
            <person name="Peeters S.H."/>
            <person name="Heuer A."/>
            <person name="Rast P."/>
            <person name="Oberbeckmann S."/>
            <person name="Bunk B."/>
            <person name="Jeske O."/>
            <person name="Meyerdierks A."/>
            <person name="Storesund J.E."/>
            <person name="Kallscheuer N."/>
            <person name="Luecker S."/>
            <person name="Lage O.M."/>
            <person name="Pohl T."/>
            <person name="Merkel B.J."/>
            <person name="Hornburger P."/>
            <person name="Mueller R.-W."/>
            <person name="Bruemmer F."/>
            <person name="Labrenz M."/>
            <person name="Spormann A.M."/>
            <person name="Op Den Camp H."/>
            <person name="Overmann J."/>
            <person name="Amann R."/>
            <person name="Jetten M.S.M."/>
            <person name="Mascher T."/>
            <person name="Medema M.H."/>
            <person name="Devos D.P."/>
            <person name="Kaster A.-K."/>
            <person name="Ovreas L."/>
            <person name="Rohde M."/>
            <person name="Galperin M.Y."/>
            <person name="Jogler C."/>
        </authorList>
    </citation>
    <scope>NUCLEOTIDE SEQUENCE [LARGE SCALE GENOMIC DNA]</scope>
    <source>
        <strain evidence="1 2">Q31b</strain>
    </source>
</reference>
<dbReference type="AlphaFoldDB" id="A0A5C6E280"/>
<comment type="caution">
    <text evidence="1">The sequence shown here is derived from an EMBL/GenBank/DDBJ whole genome shotgun (WGS) entry which is preliminary data.</text>
</comment>
<organism evidence="1 2">
    <name type="scientific">Novipirellula aureliae</name>
    <dbReference type="NCBI Taxonomy" id="2527966"/>
    <lineage>
        <taxon>Bacteria</taxon>
        <taxon>Pseudomonadati</taxon>
        <taxon>Planctomycetota</taxon>
        <taxon>Planctomycetia</taxon>
        <taxon>Pirellulales</taxon>
        <taxon>Pirellulaceae</taxon>
        <taxon>Novipirellula</taxon>
    </lineage>
</organism>
<evidence type="ECO:0000313" key="1">
    <source>
        <dbReference type="EMBL" id="TWU43010.1"/>
    </source>
</evidence>
<keyword evidence="2" id="KW-1185">Reference proteome</keyword>
<gene>
    <name evidence="1" type="ORF">Q31b_20450</name>
</gene>
<dbReference type="Proteomes" id="UP000315471">
    <property type="component" value="Unassembled WGS sequence"/>
</dbReference>
<evidence type="ECO:0000313" key="2">
    <source>
        <dbReference type="Proteomes" id="UP000315471"/>
    </source>
</evidence>